<dbReference type="EMBL" id="HBUF01134405">
    <property type="protein sequence ID" value="CAG6644934.1"/>
    <property type="molecule type" value="Transcribed_RNA"/>
</dbReference>
<dbReference type="EMBL" id="HBUF01134403">
    <property type="protein sequence ID" value="CAG6644932.1"/>
    <property type="molecule type" value="Transcribed_RNA"/>
</dbReference>
<proteinExistence type="predicted"/>
<evidence type="ECO:0000313" key="1">
    <source>
        <dbReference type="EMBL" id="CAG6644935.1"/>
    </source>
</evidence>
<sequence>MDRMYSFATMQDLNAFFSSTCALLSNLATPPSPTSLLLSYSVDVSCRHWRRRFMYCWRTSEVRTGSSSIFSYTGDCCSRSTLQFKPKSLAFLSSKIYTGCPKVINRVLTRDF</sequence>
<accession>A0A8D8R5S0</accession>
<protein>
    <submittedName>
        <fullName evidence="1">Uncharacterized protein</fullName>
    </submittedName>
</protein>
<dbReference type="AlphaFoldDB" id="A0A8D8R5S0"/>
<dbReference type="EMBL" id="HBUF01134406">
    <property type="protein sequence ID" value="CAG6644935.1"/>
    <property type="molecule type" value="Transcribed_RNA"/>
</dbReference>
<name>A0A8D8R5S0_9HEMI</name>
<organism evidence="1">
    <name type="scientific">Cacopsylla melanoneura</name>
    <dbReference type="NCBI Taxonomy" id="428564"/>
    <lineage>
        <taxon>Eukaryota</taxon>
        <taxon>Metazoa</taxon>
        <taxon>Ecdysozoa</taxon>
        <taxon>Arthropoda</taxon>
        <taxon>Hexapoda</taxon>
        <taxon>Insecta</taxon>
        <taxon>Pterygota</taxon>
        <taxon>Neoptera</taxon>
        <taxon>Paraneoptera</taxon>
        <taxon>Hemiptera</taxon>
        <taxon>Sternorrhyncha</taxon>
        <taxon>Psylloidea</taxon>
        <taxon>Psyllidae</taxon>
        <taxon>Psyllinae</taxon>
        <taxon>Cacopsylla</taxon>
    </lineage>
</organism>
<dbReference type="EMBL" id="HBUF01134404">
    <property type="protein sequence ID" value="CAG6644933.1"/>
    <property type="molecule type" value="Transcribed_RNA"/>
</dbReference>
<reference evidence="1" key="1">
    <citation type="submission" date="2021-05" db="EMBL/GenBank/DDBJ databases">
        <authorList>
            <person name="Alioto T."/>
            <person name="Alioto T."/>
            <person name="Gomez Garrido J."/>
        </authorList>
    </citation>
    <scope>NUCLEOTIDE SEQUENCE</scope>
</reference>